<name>A0A268S5P6_SHOCL</name>
<evidence type="ECO:0000313" key="4">
    <source>
        <dbReference type="Proteomes" id="UP000216207"/>
    </source>
</evidence>
<dbReference type="RefSeq" id="WP_095326975.1">
    <property type="nucleotide sequence ID" value="NZ_NPBS01000019.1"/>
</dbReference>
<reference evidence="3 4" key="1">
    <citation type="submission" date="2017-07" db="EMBL/GenBank/DDBJ databases">
        <title>Isolation and whole genome analysis of endospore-forming bacteria from heroin.</title>
        <authorList>
            <person name="Kalinowski J."/>
            <person name="Ahrens B."/>
            <person name="Al-Dilaimi A."/>
            <person name="Winkler A."/>
            <person name="Wibberg D."/>
            <person name="Schleenbecker U."/>
            <person name="Ruckert C."/>
            <person name="Wolfel R."/>
            <person name="Grass G."/>
        </authorList>
    </citation>
    <scope>NUCLEOTIDE SEQUENCE [LARGE SCALE GENOMIC DNA]</scope>
    <source>
        <strain evidence="2 3">7523-2</strain>
        <strain evidence="1 4">7539</strain>
    </source>
</reference>
<dbReference type="Proteomes" id="UP000216207">
    <property type="component" value="Unassembled WGS sequence"/>
</dbReference>
<sequence>MNREQARAYFAATSLTYSDLLKEDIFQLQTILDQHLKSYFVNGGGHAKSMAMKVSGIRKEDIQMKNGKLISARIQIDGSYFERREAITFSHTGFIGFGGELDGQNVQPILKAFIAWCDQMVDAKAATV</sequence>
<evidence type="ECO:0000313" key="2">
    <source>
        <dbReference type="EMBL" id="PAF27256.1"/>
    </source>
</evidence>
<accession>A0A268S5P6</accession>
<evidence type="ECO:0000313" key="3">
    <source>
        <dbReference type="Proteomes" id="UP000216133"/>
    </source>
</evidence>
<organism evidence="2 3">
    <name type="scientific">Shouchella clausii</name>
    <name type="common">Alkalihalobacillus clausii</name>
    <dbReference type="NCBI Taxonomy" id="79880"/>
    <lineage>
        <taxon>Bacteria</taxon>
        <taxon>Bacillati</taxon>
        <taxon>Bacillota</taxon>
        <taxon>Bacilli</taxon>
        <taxon>Bacillales</taxon>
        <taxon>Bacillaceae</taxon>
        <taxon>Shouchella</taxon>
    </lineage>
</organism>
<dbReference type="Proteomes" id="UP000216133">
    <property type="component" value="Unassembled WGS sequence"/>
</dbReference>
<dbReference type="EMBL" id="NPBS01000019">
    <property type="protein sequence ID" value="PAF27256.1"/>
    <property type="molecule type" value="Genomic_DNA"/>
</dbReference>
<dbReference type="AlphaFoldDB" id="A0A268S5P6"/>
<evidence type="ECO:0000313" key="1">
    <source>
        <dbReference type="EMBL" id="PAE87830.1"/>
    </source>
</evidence>
<proteinExistence type="predicted"/>
<comment type="caution">
    <text evidence="2">The sequence shown here is derived from an EMBL/GenBank/DDBJ whole genome shotgun (WGS) entry which is preliminary data.</text>
</comment>
<protein>
    <submittedName>
        <fullName evidence="2">Uncharacterized protein</fullName>
    </submittedName>
</protein>
<gene>
    <name evidence="2" type="ORF">CHH61_04180</name>
    <name evidence="1" type="ORF">CHH72_16495</name>
</gene>
<dbReference type="EMBL" id="NPCC01000028">
    <property type="protein sequence ID" value="PAE87830.1"/>
    <property type="molecule type" value="Genomic_DNA"/>
</dbReference>